<evidence type="ECO:0000256" key="21">
    <source>
        <dbReference type="ARBA" id="ARBA00081258"/>
    </source>
</evidence>
<dbReference type="Pfam" id="PF07686">
    <property type="entry name" value="V-set"/>
    <property type="match status" value="1"/>
</dbReference>
<keyword evidence="18" id="KW-0393">Immunoglobulin domain</keyword>
<dbReference type="Gene3D" id="2.60.40.10">
    <property type="entry name" value="Immunoglobulins"/>
    <property type="match status" value="2"/>
</dbReference>
<reference evidence="26 27" key="1">
    <citation type="submission" date="2025-04" db="UniProtKB">
        <authorList>
            <consortium name="RefSeq"/>
        </authorList>
    </citation>
    <scope>IDENTIFICATION</scope>
    <source>
        <tissue evidence="26 27">Muscle</tissue>
    </source>
</reference>
<dbReference type="RefSeq" id="XP_019520270.1">
    <property type="nucleotide sequence ID" value="XM_019664725.1"/>
</dbReference>
<dbReference type="GO" id="GO:0002250">
    <property type="term" value="P:adaptive immune response"/>
    <property type="evidence" value="ECO:0007669"/>
    <property type="project" value="UniProtKB-KW"/>
</dbReference>
<dbReference type="PANTHER" id="PTHR25466:SF3">
    <property type="entry name" value="PROGRAMMED CELL DEATH 1 LIGAND 1"/>
    <property type="match status" value="1"/>
</dbReference>
<dbReference type="FunFam" id="2.60.40.10:FF:001299">
    <property type="entry name" value="Programmed cell death 1"/>
    <property type="match status" value="1"/>
</dbReference>
<evidence type="ECO:0000256" key="16">
    <source>
        <dbReference type="ARBA" id="ARBA00023170"/>
    </source>
</evidence>
<feature type="domain" description="Ig-like" evidence="24">
    <location>
        <begin position="34"/>
        <end position="128"/>
    </location>
</feature>
<comment type="function">
    <text evidence="19">The PDCD1-mediated inhibitory pathway is exploited by tumors to attenuate anti-tumor immunity and escape destruction by the immune system, thereby facilitating tumor survival. The interaction with PDCD1/PD-1 inhibits cytotoxic T lymphocytes (CTLs) effector function. The blockage of the PDCD1-mediated pathway results in the reversal of the exhausted T-cell phenotype and the normalization of the anti-tumor response, providing a rationale for cancer immunotherapy.</text>
</comment>
<evidence type="ECO:0000256" key="3">
    <source>
        <dbReference type="ARBA" id="ARBA00004480"/>
    </source>
</evidence>
<feature type="signal peptide" evidence="23">
    <location>
        <begin position="1"/>
        <end position="19"/>
    </location>
</feature>
<keyword evidence="14 22" id="KW-0472">Membrane</keyword>
<dbReference type="InterPro" id="IPR013162">
    <property type="entry name" value="CD80_C2-set"/>
</dbReference>
<dbReference type="SMART" id="SM00409">
    <property type="entry name" value="IG"/>
    <property type="match status" value="2"/>
</dbReference>
<keyword evidence="17" id="KW-0325">Glycoprotein</keyword>
<sequence>MKILFSGFALIAYCHLLKAFTVTVIKDLYVVEYGSNVTMECRFPVENQFNLSALIVYWEMGDKKIIQFVNGKEDLTVQHRSYRQRAQLLKDQLFLGKAALQIRDVKLQDAGVYCCLIGYGGADYRRITLKVNAPYRKINQRISVDPVTSKHELTCQAEGYPEAEVIWKSSDHQVLSGKTTITNSEREEKLLNVTSTLRINATANEVFYCTFRGSSPEENNTAEFVIPERPPDPPNMRTHLAIVGAILLLLVALTVIFCLKRDVRMMDVEKCGTQDTNLKKQNGEQPPRFAQDSGLSQDMGLSVLKLGQSWRSLDGWSPFIM</sequence>
<dbReference type="CTD" id="29126"/>
<dbReference type="GeneID" id="109394562"/>
<accession>A0A8B7T6P4</accession>
<dbReference type="GO" id="GO:0042102">
    <property type="term" value="P:positive regulation of T cell proliferation"/>
    <property type="evidence" value="ECO:0007669"/>
    <property type="project" value="TreeGrafter"/>
</dbReference>
<evidence type="ECO:0000256" key="15">
    <source>
        <dbReference type="ARBA" id="ARBA00023157"/>
    </source>
</evidence>
<dbReference type="GO" id="GO:0031901">
    <property type="term" value="C:early endosome membrane"/>
    <property type="evidence" value="ECO:0007669"/>
    <property type="project" value="UniProtKB-SubCell"/>
</dbReference>
<evidence type="ECO:0000256" key="17">
    <source>
        <dbReference type="ARBA" id="ARBA00023180"/>
    </source>
</evidence>
<evidence type="ECO:0000256" key="10">
    <source>
        <dbReference type="ARBA" id="ARBA00022843"/>
    </source>
</evidence>
<evidence type="ECO:0000256" key="7">
    <source>
        <dbReference type="ARBA" id="ARBA00022729"/>
    </source>
</evidence>
<evidence type="ECO:0000256" key="14">
    <source>
        <dbReference type="ARBA" id="ARBA00023136"/>
    </source>
</evidence>
<evidence type="ECO:0000256" key="20">
    <source>
        <dbReference type="ARBA" id="ARBA00070411"/>
    </source>
</evidence>
<organism evidence="25 27">
    <name type="scientific">Hipposideros armiger</name>
    <name type="common">Great Himalayan leaf-nosed bat</name>
    <dbReference type="NCBI Taxonomy" id="186990"/>
    <lineage>
        <taxon>Eukaryota</taxon>
        <taxon>Metazoa</taxon>
        <taxon>Chordata</taxon>
        <taxon>Craniata</taxon>
        <taxon>Vertebrata</taxon>
        <taxon>Euteleostomi</taxon>
        <taxon>Mammalia</taxon>
        <taxon>Eutheria</taxon>
        <taxon>Laurasiatheria</taxon>
        <taxon>Chiroptera</taxon>
        <taxon>Yinpterochiroptera</taxon>
        <taxon>Rhinolophoidea</taxon>
        <taxon>Hipposideridae</taxon>
        <taxon>Hipposideros</taxon>
    </lineage>
</organism>
<dbReference type="InterPro" id="IPR036179">
    <property type="entry name" value="Ig-like_dom_sf"/>
</dbReference>
<keyword evidence="5" id="KW-1003">Cell membrane</keyword>
<evidence type="ECO:0000256" key="18">
    <source>
        <dbReference type="ARBA" id="ARBA00023319"/>
    </source>
</evidence>
<evidence type="ECO:0000313" key="27">
    <source>
        <dbReference type="RefSeq" id="XP_019520270.1"/>
    </source>
</evidence>
<evidence type="ECO:0000313" key="25">
    <source>
        <dbReference type="Proteomes" id="UP000694851"/>
    </source>
</evidence>
<dbReference type="Proteomes" id="UP000694851">
    <property type="component" value="Unplaced"/>
</dbReference>
<keyword evidence="13" id="KW-1064">Adaptive immunity</keyword>
<dbReference type="InterPro" id="IPR051713">
    <property type="entry name" value="T-cell_Activation_Regulation"/>
</dbReference>
<dbReference type="InterPro" id="IPR003599">
    <property type="entry name" value="Ig_sub"/>
</dbReference>
<dbReference type="GO" id="GO:0031295">
    <property type="term" value="P:T cell costimulation"/>
    <property type="evidence" value="ECO:0007669"/>
    <property type="project" value="TreeGrafter"/>
</dbReference>
<dbReference type="RefSeq" id="XP_019520268.1">
    <property type="nucleotide sequence ID" value="XM_019664723.1"/>
</dbReference>
<keyword evidence="11" id="KW-0391">Immunity</keyword>
<proteinExistence type="inferred from homology"/>
<dbReference type="InterPro" id="IPR013106">
    <property type="entry name" value="Ig_V-set"/>
</dbReference>
<keyword evidence="10" id="KW-0832">Ubl conjugation</keyword>
<keyword evidence="16" id="KW-0675">Receptor</keyword>
<evidence type="ECO:0000256" key="19">
    <source>
        <dbReference type="ARBA" id="ARBA00058479"/>
    </source>
</evidence>
<dbReference type="GO" id="GO:0009897">
    <property type="term" value="C:external side of plasma membrane"/>
    <property type="evidence" value="ECO:0007669"/>
    <property type="project" value="TreeGrafter"/>
</dbReference>
<evidence type="ECO:0000256" key="4">
    <source>
        <dbReference type="ARBA" id="ARBA00007591"/>
    </source>
</evidence>
<evidence type="ECO:0000259" key="24">
    <source>
        <dbReference type="PROSITE" id="PS50835"/>
    </source>
</evidence>
<name>A0A8B7T6P4_HIPAR</name>
<keyword evidence="9" id="KW-0967">Endosome</keyword>
<evidence type="ECO:0000313" key="26">
    <source>
        <dbReference type="RefSeq" id="XP_019520268.1"/>
    </source>
</evidence>
<keyword evidence="15" id="KW-1015">Disulfide bond</keyword>
<comment type="similarity">
    <text evidence="4">Belongs to the immunoglobulin superfamily. BTN/MOG family.</text>
</comment>
<evidence type="ECO:0000256" key="22">
    <source>
        <dbReference type="SAM" id="Phobius"/>
    </source>
</evidence>
<keyword evidence="25" id="KW-1185">Reference proteome</keyword>
<feature type="transmembrane region" description="Helical" evidence="22">
    <location>
        <begin position="239"/>
        <end position="259"/>
    </location>
</feature>
<keyword evidence="8" id="KW-0677">Repeat</keyword>
<evidence type="ECO:0000256" key="1">
    <source>
        <dbReference type="ARBA" id="ARBA00004158"/>
    </source>
</evidence>
<dbReference type="OrthoDB" id="8680608at2759"/>
<evidence type="ECO:0000256" key="5">
    <source>
        <dbReference type="ARBA" id="ARBA00022475"/>
    </source>
</evidence>
<dbReference type="KEGG" id="hai:109394562"/>
<evidence type="ECO:0000256" key="23">
    <source>
        <dbReference type="SAM" id="SignalP"/>
    </source>
</evidence>
<dbReference type="GO" id="GO:0071222">
    <property type="term" value="P:cellular response to lipopolysaccharide"/>
    <property type="evidence" value="ECO:0007669"/>
    <property type="project" value="TreeGrafter"/>
</dbReference>
<keyword evidence="6 22" id="KW-0812">Transmembrane</keyword>
<feature type="chain" id="PRO_5044664840" description="Programmed cell death 1 ligand 1" evidence="23">
    <location>
        <begin position="20"/>
        <end position="321"/>
    </location>
</feature>
<dbReference type="InterPro" id="IPR007110">
    <property type="entry name" value="Ig-like_dom"/>
</dbReference>
<dbReference type="PROSITE" id="PS50835">
    <property type="entry name" value="IG_LIKE"/>
    <property type="match status" value="2"/>
</dbReference>
<evidence type="ECO:0000256" key="6">
    <source>
        <dbReference type="ARBA" id="ARBA00022692"/>
    </source>
</evidence>
<evidence type="ECO:0000256" key="13">
    <source>
        <dbReference type="ARBA" id="ARBA00023130"/>
    </source>
</evidence>
<protein>
    <recommendedName>
        <fullName evidence="20">Programmed cell death 1 ligand 1</fullName>
    </recommendedName>
    <alternativeName>
        <fullName evidence="21">B7 homolog 1</fullName>
    </alternativeName>
</protein>
<comment type="subcellular location">
    <subcellularLocation>
        <location evidence="2">Cell membrane</location>
        <topology evidence="2">Single-pass type I membrane protein</topology>
    </subcellularLocation>
    <subcellularLocation>
        <location evidence="1">Early endosome membrane</location>
        <topology evidence="1">Single-pass type I membrane protein</topology>
    </subcellularLocation>
    <subcellularLocation>
        <location evidence="3">Recycling endosome membrane</location>
        <topology evidence="3">Single-pass type I membrane protein</topology>
    </subcellularLocation>
</comment>
<gene>
    <name evidence="26 27" type="primary">CD274</name>
</gene>
<evidence type="ECO:0000256" key="8">
    <source>
        <dbReference type="ARBA" id="ARBA00022737"/>
    </source>
</evidence>
<evidence type="ECO:0000256" key="12">
    <source>
        <dbReference type="ARBA" id="ARBA00022989"/>
    </source>
</evidence>
<dbReference type="PANTHER" id="PTHR25466">
    <property type="entry name" value="T-LYMPHOCYTE ACTIVATION ANTIGEN"/>
    <property type="match status" value="1"/>
</dbReference>
<dbReference type="SUPFAM" id="SSF48726">
    <property type="entry name" value="Immunoglobulin"/>
    <property type="match status" value="2"/>
</dbReference>
<evidence type="ECO:0000256" key="11">
    <source>
        <dbReference type="ARBA" id="ARBA00022859"/>
    </source>
</evidence>
<dbReference type="AlphaFoldDB" id="A0A8B7T6P4"/>
<keyword evidence="12 22" id="KW-1133">Transmembrane helix</keyword>
<dbReference type="Pfam" id="PF08205">
    <property type="entry name" value="C2-set_2"/>
    <property type="match status" value="1"/>
</dbReference>
<evidence type="ECO:0000256" key="9">
    <source>
        <dbReference type="ARBA" id="ARBA00022753"/>
    </source>
</evidence>
<dbReference type="GO" id="GO:0007166">
    <property type="term" value="P:cell surface receptor signaling pathway"/>
    <property type="evidence" value="ECO:0007669"/>
    <property type="project" value="TreeGrafter"/>
</dbReference>
<dbReference type="FunFam" id="2.60.40.10:FF:001063">
    <property type="entry name" value="Programmed cell death ligand 1"/>
    <property type="match status" value="1"/>
</dbReference>
<evidence type="ECO:0000256" key="2">
    <source>
        <dbReference type="ARBA" id="ARBA00004251"/>
    </source>
</evidence>
<dbReference type="GO" id="GO:0055038">
    <property type="term" value="C:recycling endosome membrane"/>
    <property type="evidence" value="ECO:0007669"/>
    <property type="project" value="UniProtKB-SubCell"/>
</dbReference>
<dbReference type="InterPro" id="IPR013783">
    <property type="entry name" value="Ig-like_fold"/>
</dbReference>
<feature type="domain" description="Ig-like" evidence="24">
    <location>
        <begin position="134"/>
        <end position="225"/>
    </location>
</feature>
<dbReference type="GO" id="GO:0042130">
    <property type="term" value="P:negative regulation of T cell proliferation"/>
    <property type="evidence" value="ECO:0007669"/>
    <property type="project" value="TreeGrafter"/>
</dbReference>
<keyword evidence="7 23" id="KW-0732">Signal</keyword>